<feature type="transmembrane region" description="Helical" evidence="1">
    <location>
        <begin position="17"/>
        <end position="35"/>
    </location>
</feature>
<evidence type="ECO:0000256" key="1">
    <source>
        <dbReference type="SAM" id="Phobius"/>
    </source>
</evidence>
<dbReference type="EMBL" id="NPDZ01000009">
    <property type="protein sequence ID" value="PJZ72446.1"/>
    <property type="molecule type" value="Genomic_DNA"/>
</dbReference>
<sequence>MNSALKGSPGFLRTDRSLPAICLGIILFAVILSTFHSHNRNSPNSNDVNRIEKQASVISETAAGCFLCRWKNSETKGPGHTSEVEILCYLKTDRILAINQKIRTSGILDSIRDRGPPSIVISFSHIIA</sequence>
<keyword evidence="1" id="KW-1133">Transmembrane helix</keyword>
<organism evidence="3 5">
    <name type="scientific">Leptospira perolatii</name>
    <dbReference type="NCBI Taxonomy" id="2023191"/>
    <lineage>
        <taxon>Bacteria</taxon>
        <taxon>Pseudomonadati</taxon>
        <taxon>Spirochaetota</taxon>
        <taxon>Spirochaetia</taxon>
        <taxon>Leptospirales</taxon>
        <taxon>Leptospiraceae</taxon>
        <taxon>Leptospira</taxon>
    </lineage>
</organism>
<evidence type="ECO:0000313" key="3">
    <source>
        <dbReference type="EMBL" id="PJZ72446.1"/>
    </source>
</evidence>
<evidence type="ECO:0000313" key="2">
    <source>
        <dbReference type="EMBL" id="PJZ69311.1"/>
    </source>
</evidence>
<evidence type="ECO:0000313" key="5">
    <source>
        <dbReference type="Proteomes" id="UP000231990"/>
    </source>
</evidence>
<reference evidence="4 5" key="1">
    <citation type="submission" date="2017-07" db="EMBL/GenBank/DDBJ databases">
        <title>Leptospira spp. isolated from tropical soils.</title>
        <authorList>
            <person name="Thibeaux R."/>
            <person name="Iraola G."/>
            <person name="Ferres I."/>
            <person name="Bierque E."/>
            <person name="Girault D."/>
            <person name="Soupe-Gilbert M.-E."/>
            <person name="Picardeau M."/>
            <person name="Goarant C."/>
        </authorList>
    </citation>
    <scope>NUCLEOTIDE SEQUENCE [LARGE SCALE GENOMIC DNA]</scope>
    <source>
        <strain evidence="3 5">FH1-B-B1</strain>
        <strain evidence="2 4">FH1-B-C1</strain>
    </source>
</reference>
<dbReference type="EMBL" id="NPDY01000010">
    <property type="protein sequence ID" value="PJZ69311.1"/>
    <property type="molecule type" value="Genomic_DNA"/>
</dbReference>
<accession>A0A2M9ZK54</accession>
<dbReference type="AlphaFoldDB" id="A0A2M9ZK54"/>
<name>A0A2M9ZK54_9LEPT</name>
<gene>
    <name evidence="2" type="ORF">CH360_11140</name>
    <name evidence="3" type="ORF">CH373_13575</name>
</gene>
<keyword evidence="4" id="KW-1185">Reference proteome</keyword>
<protein>
    <submittedName>
        <fullName evidence="3">Uncharacterized protein</fullName>
    </submittedName>
</protein>
<keyword evidence="1" id="KW-0812">Transmembrane</keyword>
<keyword evidence="1" id="KW-0472">Membrane</keyword>
<proteinExistence type="predicted"/>
<dbReference type="Proteomes" id="UP000231962">
    <property type="component" value="Unassembled WGS sequence"/>
</dbReference>
<evidence type="ECO:0000313" key="4">
    <source>
        <dbReference type="Proteomes" id="UP000231962"/>
    </source>
</evidence>
<comment type="caution">
    <text evidence="3">The sequence shown here is derived from an EMBL/GenBank/DDBJ whole genome shotgun (WGS) entry which is preliminary data.</text>
</comment>
<dbReference type="Proteomes" id="UP000231990">
    <property type="component" value="Unassembled WGS sequence"/>
</dbReference>